<dbReference type="SUPFAM" id="SSF53300">
    <property type="entry name" value="vWA-like"/>
    <property type="match status" value="2"/>
</dbReference>
<protein>
    <recommendedName>
        <fullName evidence="2">VWFA domain-containing protein</fullName>
    </recommendedName>
</protein>
<dbReference type="AlphaFoldDB" id="A0A814JU91"/>
<accession>A0A814JU91</accession>
<dbReference type="OrthoDB" id="2142040at2759"/>
<dbReference type="InterPro" id="IPR002035">
    <property type="entry name" value="VWF_A"/>
</dbReference>
<feature type="compositionally biased region" description="Basic residues" evidence="1">
    <location>
        <begin position="559"/>
        <end position="575"/>
    </location>
</feature>
<evidence type="ECO:0000256" key="1">
    <source>
        <dbReference type="SAM" id="MobiDB-lite"/>
    </source>
</evidence>
<dbReference type="EMBL" id="CAJNOJ010000075">
    <property type="protein sequence ID" value="CAF1042632.1"/>
    <property type="molecule type" value="Genomic_DNA"/>
</dbReference>
<feature type="domain" description="VWFA" evidence="2">
    <location>
        <begin position="335"/>
        <end position="522"/>
    </location>
</feature>
<dbReference type="PANTHER" id="PTHR34706">
    <property type="entry name" value="SLR1338 PROTEIN"/>
    <property type="match status" value="1"/>
</dbReference>
<dbReference type="InterPro" id="IPR036465">
    <property type="entry name" value="vWFA_dom_sf"/>
</dbReference>
<evidence type="ECO:0000313" key="3">
    <source>
        <dbReference type="EMBL" id="CAF1042632.1"/>
    </source>
</evidence>
<gene>
    <name evidence="3" type="ORF">EDS130_LOCUS17005</name>
</gene>
<name>A0A814JU91_ADIRI</name>
<sequence>MYPQQYPAVSSAPPPYTSDMQSDNQQYRESTTSYRTSSEERMVGFQQLVDRYEINHTFATKLRALEGYEIVFICDDSGSMNTPLGDLSGPFDKMPSRWDELKQTVSIVVDIASVLDPDGVDIYFLNREPMFHVRNSSEVAPIFAMPPAGPTPIVPVLRRVLHDKQHEIEERKLLILLATDGVPTDNQGHRDIRSFEYVLKHERRPANRIPVTIIACTDDDDCIGYLNDWDKKLPYLDVVDDYRNEKREIQNRQGKQFPFSFGDYVVKILMGGVDSWFDDLDEKKIEEKEQNNCLYPIGSNSLPQSNDERMSKFQHLVNRYEINRDFATRLRGLEGYEIVFIVDDSGSMNTPLGDISGPFDHNPTRWDELRQTVSIVVDIASVFDPDGVDIFFLNRESKRNVKGSEELIPIFAVPPSGPTPIARVLQHVLQEKQLEVQERKLLILIATDGIPTNENGQHDVKTLEHVLRHQRTPINRIPVTIIACTDDDECIGYLNNWDKKIPNLDVADDYRSERSEIHKAQGKDFPFSFGDYVVKVLMGAVDDWFDTLDERRVTGSGPPKRKGHKNRKKGSCSIS</sequence>
<proteinExistence type="predicted"/>
<dbReference type="Gene3D" id="3.40.50.410">
    <property type="entry name" value="von Willebrand factor, type A domain"/>
    <property type="match status" value="2"/>
</dbReference>
<comment type="caution">
    <text evidence="3">The sequence shown here is derived from an EMBL/GenBank/DDBJ whole genome shotgun (WGS) entry which is preliminary data.</text>
</comment>
<feature type="domain" description="VWFA" evidence="2">
    <location>
        <begin position="67"/>
        <end position="254"/>
    </location>
</feature>
<dbReference type="Proteomes" id="UP000663852">
    <property type="component" value="Unassembled WGS sequence"/>
</dbReference>
<reference evidence="3" key="1">
    <citation type="submission" date="2021-02" db="EMBL/GenBank/DDBJ databases">
        <authorList>
            <person name="Nowell W R."/>
        </authorList>
    </citation>
    <scope>NUCLEOTIDE SEQUENCE</scope>
</reference>
<feature type="region of interest" description="Disordered" evidence="1">
    <location>
        <begin position="551"/>
        <end position="575"/>
    </location>
</feature>
<organism evidence="3 4">
    <name type="scientific">Adineta ricciae</name>
    <name type="common">Rotifer</name>
    <dbReference type="NCBI Taxonomy" id="249248"/>
    <lineage>
        <taxon>Eukaryota</taxon>
        <taxon>Metazoa</taxon>
        <taxon>Spiralia</taxon>
        <taxon>Gnathifera</taxon>
        <taxon>Rotifera</taxon>
        <taxon>Eurotatoria</taxon>
        <taxon>Bdelloidea</taxon>
        <taxon>Adinetida</taxon>
        <taxon>Adinetidae</taxon>
        <taxon>Adineta</taxon>
    </lineage>
</organism>
<evidence type="ECO:0000259" key="2">
    <source>
        <dbReference type="SMART" id="SM00327"/>
    </source>
</evidence>
<evidence type="ECO:0000313" key="4">
    <source>
        <dbReference type="Proteomes" id="UP000663852"/>
    </source>
</evidence>
<feature type="region of interest" description="Disordered" evidence="1">
    <location>
        <begin position="1"/>
        <end position="36"/>
    </location>
</feature>
<dbReference type="SMART" id="SM00327">
    <property type="entry name" value="VWA"/>
    <property type="match status" value="2"/>
</dbReference>
<dbReference type="PANTHER" id="PTHR34706:SF1">
    <property type="entry name" value="VWFA DOMAIN-CONTAINING PROTEIN"/>
    <property type="match status" value="1"/>
</dbReference>
<feature type="compositionally biased region" description="Low complexity" evidence="1">
    <location>
        <begin position="27"/>
        <end position="36"/>
    </location>
</feature>